<comment type="caution">
    <text evidence="2">The sequence shown here is derived from an EMBL/GenBank/DDBJ whole genome shotgun (WGS) entry which is preliminary data.</text>
</comment>
<sequence>MEARSNWLVESVVELRDAIQESTKLPSEDLAELLDEEKCFSLTRPEDGEEWCYIKLGGNTSTVSPWQKPRSSKLIKGILLHSEARVVEVCVGAHDEYLKTVHGRKLGQYEDTVMCACEVQVDPPRQEVLLTFKHTYNVDCVWVFGLHVMTTEEQVRCSEGRFSGGHLTSVLKEKDVNVSKDAAKFLSMLESYNGAGFNENNQLALMSMFLGPKVVNDASFNAGVFGKGDGKQSNVCVEGNDSKVTAVDEANSNSMESKMKELAITSEEGEINNKPSSEGNNNNTGNLYKETIKPKSQTMPSVGSNDGLLEKLFTLMGDTQGQHSVTKAEASPPPTSAHDSLKPPGPSSHLLDTLLQSLGRIPPPVNNFHPTHSAAPGPAHSTPRARGVGSGNVWPADGGCEGLSLEESGLLLKEIENMIDRKFAQMEERLVRRIEEKIVEKTENDSKRLEKIEEHLSKLCEHLQR</sequence>
<dbReference type="InterPro" id="IPR028043">
    <property type="entry name" value="PAAT-like"/>
</dbReference>
<proteinExistence type="predicted"/>
<protein>
    <submittedName>
        <fullName evidence="2">Uncharacterized protein</fullName>
    </submittedName>
</protein>
<feature type="region of interest" description="Disordered" evidence="1">
    <location>
        <begin position="365"/>
        <end position="388"/>
    </location>
</feature>
<evidence type="ECO:0000313" key="2">
    <source>
        <dbReference type="EMBL" id="MPC21983.1"/>
    </source>
</evidence>
<evidence type="ECO:0000256" key="1">
    <source>
        <dbReference type="SAM" id="MobiDB-lite"/>
    </source>
</evidence>
<organism evidence="2 3">
    <name type="scientific">Portunus trituberculatus</name>
    <name type="common">Swimming crab</name>
    <name type="synonym">Neptunus trituberculatus</name>
    <dbReference type="NCBI Taxonomy" id="210409"/>
    <lineage>
        <taxon>Eukaryota</taxon>
        <taxon>Metazoa</taxon>
        <taxon>Ecdysozoa</taxon>
        <taxon>Arthropoda</taxon>
        <taxon>Crustacea</taxon>
        <taxon>Multicrustacea</taxon>
        <taxon>Malacostraca</taxon>
        <taxon>Eumalacostraca</taxon>
        <taxon>Eucarida</taxon>
        <taxon>Decapoda</taxon>
        <taxon>Pleocyemata</taxon>
        <taxon>Brachyura</taxon>
        <taxon>Eubrachyura</taxon>
        <taxon>Portunoidea</taxon>
        <taxon>Portunidae</taxon>
        <taxon>Portuninae</taxon>
        <taxon>Portunus</taxon>
    </lineage>
</organism>
<name>A0A5B7DLL5_PORTR</name>
<accession>A0A5B7DLL5</accession>
<dbReference type="EMBL" id="VSRR010001038">
    <property type="protein sequence ID" value="MPC21983.1"/>
    <property type="molecule type" value="Genomic_DNA"/>
</dbReference>
<dbReference type="Proteomes" id="UP000324222">
    <property type="component" value="Unassembled WGS sequence"/>
</dbReference>
<gene>
    <name evidence="2" type="ORF">E2C01_014987</name>
</gene>
<feature type="region of interest" description="Disordered" evidence="1">
    <location>
        <begin position="321"/>
        <end position="351"/>
    </location>
</feature>
<dbReference type="Pfam" id="PF14958">
    <property type="entry name" value="PAAT-like"/>
    <property type="match status" value="1"/>
</dbReference>
<dbReference type="AlphaFoldDB" id="A0A5B7DLL5"/>
<reference evidence="2 3" key="1">
    <citation type="submission" date="2019-05" db="EMBL/GenBank/DDBJ databases">
        <title>Another draft genome of Portunus trituberculatus and its Hox gene families provides insights of decapod evolution.</title>
        <authorList>
            <person name="Jeong J.-H."/>
            <person name="Song I."/>
            <person name="Kim S."/>
            <person name="Choi T."/>
            <person name="Kim D."/>
            <person name="Ryu S."/>
            <person name="Kim W."/>
        </authorList>
    </citation>
    <scope>NUCLEOTIDE SEQUENCE [LARGE SCALE GENOMIC DNA]</scope>
    <source>
        <tissue evidence="2">Muscle</tissue>
    </source>
</reference>
<evidence type="ECO:0000313" key="3">
    <source>
        <dbReference type="Proteomes" id="UP000324222"/>
    </source>
</evidence>
<keyword evidence="3" id="KW-1185">Reference proteome</keyword>